<evidence type="ECO:0000256" key="2">
    <source>
        <dbReference type="ARBA" id="ARBA00022490"/>
    </source>
</evidence>
<dbReference type="PANTHER" id="PTHR22648:SF0">
    <property type="entry name" value="TRANSCRIPTION TERMINATION_ANTITERMINATION PROTEIN NUSA"/>
    <property type="match status" value="1"/>
</dbReference>
<dbReference type="InterPro" id="IPR010213">
    <property type="entry name" value="TF_NusA"/>
</dbReference>
<dbReference type="InterPro" id="IPR004087">
    <property type="entry name" value="KH_dom"/>
</dbReference>
<dbReference type="CDD" id="cd02134">
    <property type="entry name" value="KH-II_NusA_rpt1"/>
    <property type="match status" value="1"/>
</dbReference>
<evidence type="ECO:0000256" key="5">
    <source>
        <dbReference type="ARBA" id="ARBA00023015"/>
    </source>
</evidence>
<comment type="function">
    <text evidence="7">Participates in both transcription termination and antitermination.</text>
</comment>
<dbReference type="SMART" id="SM00322">
    <property type="entry name" value="KH"/>
    <property type="match status" value="1"/>
</dbReference>
<proteinExistence type="inferred from homology"/>
<keyword evidence="4 7" id="KW-0694">RNA-binding</keyword>
<comment type="subunit">
    <text evidence="7">Monomer. Binds directly to the core enzyme of the DNA-dependent RNA polymerase and to nascent RNA.</text>
</comment>
<dbReference type="GO" id="GO:0006353">
    <property type="term" value="P:DNA-templated transcription termination"/>
    <property type="evidence" value="ECO:0007669"/>
    <property type="project" value="UniProtKB-UniRule"/>
</dbReference>
<dbReference type="GO" id="GO:0031564">
    <property type="term" value="P:transcription antitermination"/>
    <property type="evidence" value="ECO:0007669"/>
    <property type="project" value="UniProtKB-UniRule"/>
</dbReference>
<dbReference type="Pfam" id="PF26594">
    <property type="entry name" value="KH_NusA_2nd"/>
    <property type="match status" value="1"/>
</dbReference>
<dbReference type="InterPro" id="IPR009019">
    <property type="entry name" value="KH_sf_prok-type"/>
</dbReference>
<protein>
    <recommendedName>
        <fullName evidence="7">Transcription termination/antitermination protein NusA</fullName>
    </recommendedName>
</protein>
<dbReference type="EMBL" id="JAFNME010000003">
    <property type="protein sequence ID" value="MBO1248590.1"/>
    <property type="molecule type" value="Genomic_DNA"/>
</dbReference>
<organism evidence="9 10">
    <name type="scientific">Comamonas denitrificans</name>
    <dbReference type="NCBI Taxonomy" id="117506"/>
    <lineage>
        <taxon>Bacteria</taxon>
        <taxon>Pseudomonadati</taxon>
        <taxon>Pseudomonadota</taxon>
        <taxon>Betaproteobacteria</taxon>
        <taxon>Burkholderiales</taxon>
        <taxon>Comamonadaceae</taxon>
        <taxon>Comamonas</taxon>
    </lineage>
</organism>
<dbReference type="SUPFAM" id="SSF47794">
    <property type="entry name" value="Rad51 N-terminal domain-like"/>
    <property type="match status" value="2"/>
</dbReference>
<dbReference type="Pfam" id="PF14520">
    <property type="entry name" value="HHH_5"/>
    <property type="match status" value="1"/>
</dbReference>
<dbReference type="HAMAP" id="MF_00945_B">
    <property type="entry name" value="NusA_B"/>
    <property type="match status" value="1"/>
</dbReference>
<dbReference type="Gene3D" id="3.30.1480.10">
    <property type="entry name" value="NusA, N-terminal domain"/>
    <property type="match status" value="1"/>
</dbReference>
<keyword evidence="2 7" id="KW-0963">Cytoplasm</keyword>
<dbReference type="InterPro" id="IPR013735">
    <property type="entry name" value="TF_NusA_N"/>
</dbReference>
<dbReference type="GO" id="GO:0005829">
    <property type="term" value="C:cytosol"/>
    <property type="evidence" value="ECO:0007669"/>
    <property type="project" value="TreeGrafter"/>
</dbReference>
<dbReference type="InterPro" id="IPR058582">
    <property type="entry name" value="KH_NusA_2nd"/>
</dbReference>
<comment type="subcellular location">
    <subcellularLocation>
        <location evidence="7">Cytoplasm</location>
    </subcellularLocation>
</comment>
<keyword evidence="5 7" id="KW-0805">Transcription regulation</keyword>
<dbReference type="Pfam" id="PF08529">
    <property type="entry name" value="NusA_N"/>
    <property type="match status" value="1"/>
</dbReference>
<keyword evidence="3 7" id="KW-0889">Transcription antitermination</keyword>
<dbReference type="InterPro" id="IPR015946">
    <property type="entry name" value="KH_dom-like_a/b"/>
</dbReference>
<evidence type="ECO:0000313" key="9">
    <source>
        <dbReference type="EMBL" id="MBO1248590.1"/>
    </source>
</evidence>
<dbReference type="SUPFAM" id="SSF50249">
    <property type="entry name" value="Nucleic acid-binding proteins"/>
    <property type="match status" value="1"/>
</dbReference>
<evidence type="ECO:0000256" key="7">
    <source>
        <dbReference type="HAMAP-Rule" id="MF_00945"/>
    </source>
</evidence>
<feature type="domain" description="S1 motif" evidence="8">
    <location>
        <begin position="138"/>
        <end position="202"/>
    </location>
</feature>
<dbReference type="Gene3D" id="1.10.150.20">
    <property type="entry name" value="5' to 3' exonuclease, C-terminal subdomain"/>
    <property type="match status" value="2"/>
</dbReference>
<dbReference type="NCBIfam" id="TIGR01953">
    <property type="entry name" value="NusA"/>
    <property type="match status" value="1"/>
</dbReference>
<accession>A0A939GYG3</accession>
<dbReference type="CDD" id="cd22529">
    <property type="entry name" value="KH-II_NusA_rpt2"/>
    <property type="match status" value="1"/>
</dbReference>
<sequence>MNRELLMLVEAISREKNVERDVVLGAVEQALAQASKKLFGGDVDIRVAIDRDSGHYDTFRRWLVVPNDAGLQNPDAEELLMDAEERQPGVQVGDYIEEQVESVPIGRIGAMTAKQVILQKIRDAEREMLLDEYMARGEKIFSGTVKRMDKGDIIVEVGRIEGRLRRSEMIPKENLRSGDRVRAMIMEVDLTLRGAPIVLSRAAPEFMIELFRNEVPEIEQGLLEIKSCARDPGSRAKIAVVSHDKRVDPIGTCVGVRGSRVNAVTTELAGERVDIVLWSEDPAQFVIGALAPANVQSIVVDEEKHAMDVVVDEENLAIAIGRGGQNVRLASDLTGWKINIMDAAESAQKQAEETDSARKLFMEKLDVDAELADILVEEGFNSLEEVAYVPLAEMLEIEAFDEETVTELRTRAKDALLTQEIAQQESVGQVAEDLRTLEGVTPEILAKLAEGGVRTRDDLADLAIDELTDLTGQSAEEATALIMQARAHWFNQEQNQDQE</sequence>
<dbReference type="GO" id="GO:0003700">
    <property type="term" value="F:DNA-binding transcription factor activity"/>
    <property type="evidence" value="ECO:0007669"/>
    <property type="project" value="InterPro"/>
</dbReference>
<evidence type="ECO:0000313" key="10">
    <source>
        <dbReference type="Proteomes" id="UP000664731"/>
    </source>
</evidence>
<dbReference type="PROSITE" id="PS50084">
    <property type="entry name" value="KH_TYPE_1"/>
    <property type="match status" value="1"/>
</dbReference>
<dbReference type="GO" id="GO:0003723">
    <property type="term" value="F:RNA binding"/>
    <property type="evidence" value="ECO:0007669"/>
    <property type="project" value="UniProtKB-UniRule"/>
</dbReference>
<comment type="caution">
    <text evidence="9">The sequence shown here is derived from an EMBL/GenBank/DDBJ whole genome shotgun (WGS) entry which is preliminary data.</text>
</comment>
<dbReference type="FunFam" id="3.30.300.20:FF:000002">
    <property type="entry name" value="Transcription termination/antitermination protein NusA"/>
    <property type="match status" value="1"/>
</dbReference>
<keyword evidence="10" id="KW-1185">Reference proteome</keyword>
<dbReference type="Gene3D" id="2.40.50.140">
    <property type="entry name" value="Nucleic acid-binding proteins"/>
    <property type="match status" value="1"/>
</dbReference>
<dbReference type="InterPro" id="IPR012340">
    <property type="entry name" value="NA-bd_OB-fold"/>
</dbReference>
<dbReference type="InterPro" id="IPR025249">
    <property type="entry name" value="TF_NusA_KH_1st"/>
</dbReference>
<evidence type="ECO:0000256" key="1">
    <source>
        <dbReference type="ARBA" id="ARBA00022472"/>
    </source>
</evidence>
<dbReference type="FunFam" id="3.30.300.20:FF:000005">
    <property type="entry name" value="Transcription termination/antitermination protein NusA"/>
    <property type="match status" value="1"/>
</dbReference>
<dbReference type="PROSITE" id="PS50126">
    <property type="entry name" value="S1"/>
    <property type="match status" value="1"/>
</dbReference>
<keyword evidence="6 7" id="KW-0804">Transcription</keyword>
<dbReference type="InterPro" id="IPR003029">
    <property type="entry name" value="S1_domain"/>
</dbReference>
<dbReference type="GO" id="GO:0000166">
    <property type="term" value="F:nucleotide binding"/>
    <property type="evidence" value="ECO:0007669"/>
    <property type="project" value="InterPro"/>
</dbReference>
<dbReference type="SMART" id="SM00316">
    <property type="entry name" value="S1"/>
    <property type="match status" value="1"/>
</dbReference>
<dbReference type="InterPro" id="IPR030842">
    <property type="entry name" value="TF_NusA_bacterial"/>
</dbReference>
<dbReference type="PANTHER" id="PTHR22648">
    <property type="entry name" value="TRANSCRIPTION TERMINATION FACTOR NUSA"/>
    <property type="match status" value="1"/>
</dbReference>
<name>A0A939GYG3_9BURK</name>
<keyword evidence="1 7" id="KW-0806">Transcription termination</keyword>
<dbReference type="Pfam" id="PF13184">
    <property type="entry name" value="KH_NusA_1st"/>
    <property type="match status" value="1"/>
</dbReference>
<dbReference type="SUPFAM" id="SSF54814">
    <property type="entry name" value="Prokaryotic type KH domain (KH-domain type II)"/>
    <property type="match status" value="2"/>
</dbReference>
<dbReference type="InterPro" id="IPR010995">
    <property type="entry name" value="DNA_repair_Rad51/TF_NusA_a-hlx"/>
</dbReference>
<dbReference type="InterPro" id="IPR036555">
    <property type="entry name" value="NusA_N_sf"/>
</dbReference>
<gene>
    <name evidence="7 9" type="primary">nusA</name>
    <name evidence="9" type="ORF">J1777_01880</name>
</gene>
<comment type="similarity">
    <text evidence="7">Belongs to the NusA family.</text>
</comment>
<dbReference type="SUPFAM" id="SSF69705">
    <property type="entry name" value="Transcription factor NusA, N-terminal domain"/>
    <property type="match status" value="1"/>
</dbReference>
<dbReference type="CDD" id="cd04455">
    <property type="entry name" value="S1_NusA"/>
    <property type="match status" value="1"/>
</dbReference>
<dbReference type="InterPro" id="IPR010214">
    <property type="entry name" value="Tscrpt_termin_fac_NusA_C_rpt"/>
</dbReference>
<dbReference type="AlphaFoldDB" id="A0A939GYG3"/>
<evidence type="ECO:0000256" key="3">
    <source>
        <dbReference type="ARBA" id="ARBA00022814"/>
    </source>
</evidence>
<dbReference type="RefSeq" id="WP_207574144.1">
    <property type="nucleotide sequence ID" value="NZ_JAFNME010000003.1"/>
</dbReference>
<evidence type="ECO:0000259" key="8">
    <source>
        <dbReference type="PROSITE" id="PS50126"/>
    </source>
</evidence>
<dbReference type="Pfam" id="PF00575">
    <property type="entry name" value="S1"/>
    <property type="match status" value="1"/>
</dbReference>
<evidence type="ECO:0000256" key="4">
    <source>
        <dbReference type="ARBA" id="ARBA00022884"/>
    </source>
</evidence>
<dbReference type="NCBIfam" id="TIGR01954">
    <property type="entry name" value="nusA_Cterm_rpt"/>
    <property type="match status" value="2"/>
</dbReference>
<evidence type="ECO:0000256" key="6">
    <source>
        <dbReference type="ARBA" id="ARBA00023163"/>
    </source>
</evidence>
<reference evidence="9" key="1">
    <citation type="submission" date="2021-03" db="EMBL/GenBank/DDBJ databases">
        <title>Comamonas denitrificans.</title>
        <authorList>
            <person name="Finster K."/>
        </authorList>
    </citation>
    <scope>NUCLEOTIDE SEQUENCE</scope>
    <source>
        <strain evidence="9">MM2021_4</strain>
    </source>
</reference>
<dbReference type="Gene3D" id="3.30.300.20">
    <property type="match status" value="2"/>
</dbReference>
<dbReference type="Proteomes" id="UP000664731">
    <property type="component" value="Unassembled WGS sequence"/>
</dbReference>